<evidence type="ECO:0000256" key="3">
    <source>
        <dbReference type="ARBA" id="ARBA00023315"/>
    </source>
</evidence>
<dbReference type="PANTHER" id="PTHR10545">
    <property type="entry name" value="DIAMINE N-ACETYLTRANSFERASE"/>
    <property type="match status" value="1"/>
</dbReference>
<dbReference type="Proteomes" id="UP000037069">
    <property type="component" value="Unassembled WGS sequence"/>
</dbReference>
<evidence type="ECO:0000256" key="2">
    <source>
        <dbReference type="ARBA" id="ARBA00022679"/>
    </source>
</evidence>
<comment type="similarity">
    <text evidence="1">Belongs to the acetyltransferase family.</text>
</comment>
<dbReference type="Pfam" id="PF00583">
    <property type="entry name" value="Acetyltransf_1"/>
    <property type="match status" value="2"/>
</dbReference>
<dbReference type="OMA" id="IENDCHK"/>
<dbReference type="InterPro" id="IPR016181">
    <property type="entry name" value="Acyl_CoA_acyltransferase"/>
</dbReference>
<feature type="domain" description="N-acetyltransferase" evidence="4">
    <location>
        <begin position="165"/>
        <end position="304"/>
    </location>
</feature>
<organism evidence="5 6">
    <name type="scientific">Lucilia cuprina</name>
    <name type="common">Green bottle fly</name>
    <name type="synonym">Australian sheep blowfly</name>
    <dbReference type="NCBI Taxonomy" id="7375"/>
    <lineage>
        <taxon>Eukaryota</taxon>
        <taxon>Metazoa</taxon>
        <taxon>Ecdysozoa</taxon>
        <taxon>Arthropoda</taxon>
        <taxon>Hexapoda</taxon>
        <taxon>Insecta</taxon>
        <taxon>Pterygota</taxon>
        <taxon>Neoptera</taxon>
        <taxon>Endopterygota</taxon>
        <taxon>Diptera</taxon>
        <taxon>Brachycera</taxon>
        <taxon>Muscomorpha</taxon>
        <taxon>Oestroidea</taxon>
        <taxon>Calliphoridae</taxon>
        <taxon>Luciliinae</taxon>
        <taxon>Lucilia</taxon>
    </lineage>
</organism>
<keyword evidence="6" id="KW-1185">Reference proteome</keyword>
<keyword evidence="2" id="KW-0808">Transferase</keyword>
<dbReference type="OrthoDB" id="7305308at2759"/>
<gene>
    <name evidence="5" type="ORF">FF38_00214</name>
</gene>
<reference evidence="5 6" key="1">
    <citation type="journal article" date="2015" name="Nat. Commun.">
        <title>Lucilia cuprina genome unlocks parasitic fly biology to underpin future interventions.</title>
        <authorList>
            <person name="Anstead C.A."/>
            <person name="Korhonen P.K."/>
            <person name="Young N.D."/>
            <person name="Hall R.S."/>
            <person name="Jex A.R."/>
            <person name="Murali S.C."/>
            <person name="Hughes D.S."/>
            <person name="Lee S.F."/>
            <person name="Perry T."/>
            <person name="Stroehlein A.J."/>
            <person name="Ansell B.R."/>
            <person name="Breugelmans B."/>
            <person name="Hofmann A."/>
            <person name="Qu J."/>
            <person name="Dugan S."/>
            <person name="Lee S.L."/>
            <person name="Chao H."/>
            <person name="Dinh H."/>
            <person name="Han Y."/>
            <person name="Doddapaneni H.V."/>
            <person name="Worley K.C."/>
            <person name="Muzny D.M."/>
            <person name="Ioannidis P."/>
            <person name="Waterhouse R.M."/>
            <person name="Zdobnov E.M."/>
            <person name="James P.J."/>
            <person name="Bagnall N.H."/>
            <person name="Kotze A.C."/>
            <person name="Gibbs R.A."/>
            <person name="Richards S."/>
            <person name="Batterham P."/>
            <person name="Gasser R.B."/>
        </authorList>
    </citation>
    <scope>NUCLEOTIDE SEQUENCE [LARGE SCALE GENOMIC DNA]</scope>
    <source>
        <strain evidence="5 6">LS</strain>
        <tissue evidence="5">Full body</tissue>
    </source>
</reference>
<evidence type="ECO:0000256" key="1">
    <source>
        <dbReference type="ARBA" id="ARBA00008694"/>
    </source>
</evidence>
<comment type="caution">
    <text evidence="5">The sequence shown here is derived from an EMBL/GenBank/DDBJ whole genome shotgun (WGS) entry which is preliminary data.</text>
</comment>
<dbReference type="GO" id="GO:0008080">
    <property type="term" value="F:N-acetyltransferase activity"/>
    <property type="evidence" value="ECO:0007669"/>
    <property type="project" value="UniProtKB-ARBA"/>
</dbReference>
<dbReference type="PROSITE" id="PS51186">
    <property type="entry name" value="GNAT"/>
    <property type="match status" value="2"/>
</dbReference>
<name>A0A0L0CAF8_LUCCU</name>
<dbReference type="EMBL" id="JRES01000776">
    <property type="protein sequence ID" value="KNC28424.1"/>
    <property type="molecule type" value="Genomic_DNA"/>
</dbReference>
<dbReference type="Gene3D" id="3.40.630.30">
    <property type="match status" value="2"/>
</dbReference>
<keyword evidence="3" id="KW-0012">Acyltransferase</keyword>
<protein>
    <recommendedName>
        <fullName evidence="4">N-acetyltransferase domain-containing protein</fullName>
    </recommendedName>
</protein>
<evidence type="ECO:0000313" key="5">
    <source>
        <dbReference type="EMBL" id="KNC28424.1"/>
    </source>
</evidence>
<accession>A0A0L0CAF8</accession>
<feature type="domain" description="N-acetyltransferase" evidence="4">
    <location>
        <begin position="7"/>
        <end position="174"/>
    </location>
</feature>
<dbReference type="CDD" id="cd04301">
    <property type="entry name" value="NAT_SF"/>
    <property type="match status" value="2"/>
</dbReference>
<dbReference type="InterPro" id="IPR000182">
    <property type="entry name" value="GNAT_dom"/>
</dbReference>
<dbReference type="InterPro" id="IPR051016">
    <property type="entry name" value="Diverse_Substrate_AcTransf"/>
</dbReference>
<dbReference type="AlphaFoldDB" id="A0A0L0CAF8"/>
<dbReference type="PANTHER" id="PTHR10545:SF29">
    <property type="entry name" value="GH14572P-RELATED"/>
    <property type="match status" value="1"/>
</dbReference>
<dbReference type="SUPFAM" id="SSF55729">
    <property type="entry name" value="Acyl-CoA N-acyltransferases (Nat)"/>
    <property type="match status" value="2"/>
</dbReference>
<evidence type="ECO:0000313" key="6">
    <source>
        <dbReference type="Proteomes" id="UP000037069"/>
    </source>
</evidence>
<proteinExistence type="inferred from homology"/>
<sequence>MATKKQFNFRKAQVKDIKDVKEMIQELADFEKMSDGPQLTEQDLIRDSGLDGGQEYCHIYVLDLVEQEKTTVIGYAICFFNYSTWQGKSYFLEDIYVRPAYRGIGAGARMFKEVAAKANEFNCKRVDFHVLSWNPASKFYKKLGATDLTEAEEWHFYRLQEKDIKNLELAKLHDGIGKSNLTEEDLIRDSGLNGSRECCHIYVLELIEENQPTIIGYAICFFSYSTWQGRSYFLEDIYVRPKYRGIGAGARIFSEVAAKANEFKCKRLDFHVLSHNPATKFYKKMGASDLSETEEWRLYRLNYENMGKLLEQLKSEQ</sequence>
<dbReference type="STRING" id="7375.A0A0L0CAF8"/>
<evidence type="ECO:0000259" key="4">
    <source>
        <dbReference type="PROSITE" id="PS51186"/>
    </source>
</evidence>
<dbReference type="FunFam" id="3.40.630.30:FF:000064">
    <property type="entry name" value="GNAT family acetyltransferase"/>
    <property type="match status" value="2"/>
</dbReference>